<sequence length="160" mass="17899">MWELSYVVQVMSLIFYLSYFFLLIPEVNANPAAISSKPKPPKDSSRELNISPAITPAVPNNPNPNIIRNRSSISIFLLLFRLQSLRRRPTRLPAPSATRNIPIAGRIPWPNKNIPPRIINNIPNPKTIFLISFTPSFEESESEPGPARFVIHSSSQATVG</sequence>
<organism evidence="3 4">
    <name type="scientific">Candidatus Gottesmanbacteria bacterium RIFCSPLOWO2_02_FULL_38_8</name>
    <dbReference type="NCBI Taxonomy" id="1798397"/>
    <lineage>
        <taxon>Bacteria</taxon>
        <taxon>Candidatus Gottesmaniibacteriota</taxon>
    </lineage>
</organism>
<proteinExistence type="predicted"/>
<comment type="caution">
    <text evidence="3">The sequence shown here is derived from an EMBL/GenBank/DDBJ whole genome shotgun (WGS) entry which is preliminary data.</text>
</comment>
<dbReference type="EMBL" id="MFKA01000071">
    <property type="protein sequence ID" value="OGG31215.1"/>
    <property type="molecule type" value="Genomic_DNA"/>
</dbReference>
<evidence type="ECO:0000313" key="4">
    <source>
        <dbReference type="Proteomes" id="UP000179209"/>
    </source>
</evidence>
<gene>
    <name evidence="3" type="ORF">A3I51_05080</name>
</gene>
<feature type="region of interest" description="Disordered" evidence="1">
    <location>
        <begin position="140"/>
        <end position="160"/>
    </location>
</feature>
<feature type="transmembrane region" description="Helical" evidence="2">
    <location>
        <begin position="6"/>
        <end position="24"/>
    </location>
</feature>
<evidence type="ECO:0000313" key="3">
    <source>
        <dbReference type="EMBL" id="OGG31215.1"/>
    </source>
</evidence>
<keyword evidence="2" id="KW-1133">Transmembrane helix</keyword>
<keyword evidence="2" id="KW-0812">Transmembrane</keyword>
<accession>A0A1F6B2T1</accession>
<keyword evidence="2" id="KW-0472">Membrane</keyword>
<evidence type="ECO:0000256" key="1">
    <source>
        <dbReference type="SAM" id="MobiDB-lite"/>
    </source>
</evidence>
<protein>
    <submittedName>
        <fullName evidence="3">Uncharacterized protein</fullName>
    </submittedName>
</protein>
<feature type="region of interest" description="Disordered" evidence="1">
    <location>
        <begin position="34"/>
        <end position="62"/>
    </location>
</feature>
<name>A0A1F6B2T1_9BACT</name>
<evidence type="ECO:0000256" key="2">
    <source>
        <dbReference type="SAM" id="Phobius"/>
    </source>
</evidence>
<dbReference type="AlphaFoldDB" id="A0A1F6B2T1"/>
<dbReference type="Proteomes" id="UP000179209">
    <property type="component" value="Unassembled WGS sequence"/>
</dbReference>
<reference evidence="3 4" key="1">
    <citation type="journal article" date="2016" name="Nat. Commun.">
        <title>Thousands of microbial genomes shed light on interconnected biogeochemical processes in an aquifer system.</title>
        <authorList>
            <person name="Anantharaman K."/>
            <person name="Brown C.T."/>
            <person name="Hug L.A."/>
            <person name="Sharon I."/>
            <person name="Castelle C.J."/>
            <person name="Probst A.J."/>
            <person name="Thomas B.C."/>
            <person name="Singh A."/>
            <person name="Wilkins M.J."/>
            <person name="Karaoz U."/>
            <person name="Brodie E.L."/>
            <person name="Williams K.H."/>
            <person name="Hubbard S.S."/>
            <person name="Banfield J.F."/>
        </authorList>
    </citation>
    <scope>NUCLEOTIDE SEQUENCE [LARGE SCALE GENOMIC DNA]</scope>
</reference>